<dbReference type="EMBL" id="JBIHMM010000001">
    <property type="protein sequence ID" value="MFH0253322.1"/>
    <property type="molecule type" value="Genomic_DNA"/>
</dbReference>
<feature type="domain" description="PAS" evidence="9">
    <location>
        <begin position="130"/>
        <end position="187"/>
    </location>
</feature>
<evidence type="ECO:0000313" key="11">
    <source>
        <dbReference type="Proteomes" id="UP001607157"/>
    </source>
</evidence>
<dbReference type="InterPro" id="IPR036097">
    <property type="entry name" value="HisK_dim/P_sf"/>
</dbReference>
<dbReference type="SUPFAM" id="SSF52172">
    <property type="entry name" value="CheY-like"/>
    <property type="match status" value="1"/>
</dbReference>
<dbReference type="Gene3D" id="3.40.50.2300">
    <property type="match status" value="1"/>
</dbReference>
<comment type="catalytic activity">
    <reaction evidence="1">
        <text>ATP + protein L-histidine = ADP + protein N-phospho-L-histidine.</text>
        <dbReference type="EC" id="2.7.13.3"/>
    </reaction>
</comment>
<evidence type="ECO:0000256" key="2">
    <source>
        <dbReference type="ARBA" id="ARBA00012438"/>
    </source>
</evidence>
<dbReference type="NCBIfam" id="TIGR00229">
    <property type="entry name" value="sensory_box"/>
    <property type="match status" value="1"/>
</dbReference>
<evidence type="ECO:0000256" key="4">
    <source>
        <dbReference type="ARBA" id="ARBA00022679"/>
    </source>
</evidence>
<dbReference type="InterPro" id="IPR011006">
    <property type="entry name" value="CheY-like_superfamily"/>
</dbReference>
<evidence type="ECO:0000313" key="10">
    <source>
        <dbReference type="EMBL" id="MFH0253322.1"/>
    </source>
</evidence>
<dbReference type="Gene3D" id="1.10.287.130">
    <property type="match status" value="1"/>
</dbReference>
<dbReference type="PANTHER" id="PTHR43047:SF62">
    <property type="entry name" value="SENSOR HISTIDINE KINASE DPIB"/>
    <property type="match status" value="1"/>
</dbReference>
<dbReference type="InterPro" id="IPR001789">
    <property type="entry name" value="Sig_transdc_resp-reg_receiver"/>
</dbReference>
<dbReference type="SMART" id="SM00388">
    <property type="entry name" value="HisKA"/>
    <property type="match status" value="1"/>
</dbReference>
<keyword evidence="3 6" id="KW-0597">Phosphoprotein</keyword>
<dbReference type="SMART" id="SM00091">
    <property type="entry name" value="PAS"/>
    <property type="match status" value="1"/>
</dbReference>
<feature type="modified residue" description="4-aspartylphosphate" evidence="6">
    <location>
        <position position="562"/>
    </location>
</feature>
<dbReference type="CDD" id="cd00130">
    <property type="entry name" value="PAS"/>
    <property type="match status" value="1"/>
</dbReference>
<protein>
    <recommendedName>
        <fullName evidence="2">histidine kinase</fullName>
        <ecNumber evidence="2">2.7.13.3</ecNumber>
    </recommendedName>
</protein>
<accession>A0ABW7I570</accession>
<dbReference type="InterPro" id="IPR013656">
    <property type="entry name" value="PAS_4"/>
</dbReference>
<proteinExistence type="predicted"/>
<keyword evidence="10" id="KW-0547">Nucleotide-binding</keyword>
<dbReference type="SUPFAM" id="SSF55874">
    <property type="entry name" value="ATPase domain of HSP90 chaperone/DNA topoisomerase II/histidine kinase"/>
    <property type="match status" value="1"/>
</dbReference>
<gene>
    <name evidence="10" type="ORF">ACGRVM_05435</name>
</gene>
<dbReference type="SMART" id="SM00448">
    <property type="entry name" value="REC"/>
    <property type="match status" value="1"/>
</dbReference>
<dbReference type="Gene3D" id="3.30.565.10">
    <property type="entry name" value="Histidine kinase-like ATPase, C-terminal domain"/>
    <property type="match status" value="1"/>
</dbReference>
<dbReference type="Pfam" id="PF00072">
    <property type="entry name" value="Response_reg"/>
    <property type="match status" value="1"/>
</dbReference>
<dbReference type="EC" id="2.7.13.3" evidence="2"/>
<dbReference type="Pfam" id="PF02518">
    <property type="entry name" value="HATPase_c"/>
    <property type="match status" value="1"/>
</dbReference>
<keyword evidence="5" id="KW-0418">Kinase</keyword>
<reference evidence="10 11" key="1">
    <citation type="submission" date="2024-10" db="EMBL/GenBank/DDBJ databases">
        <authorList>
            <person name="Yang X.-N."/>
        </authorList>
    </citation>
    <scope>NUCLEOTIDE SEQUENCE [LARGE SCALE GENOMIC DNA]</scope>
    <source>
        <strain evidence="10 11">CAU 1059</strain>
    </source>
</reference>
<dbReference type="SUPFAM" id="SSF55785">
    <property type="entry name" value="PYP-like sensor domain (PAS domain)"/>
    <property type="match status" value="1"/>
</dbReference>
<dbReference type="InterPro" id="IPR036890">
    <property type="entry name" value="HATPase_C_sf"/>
</dbReference>
<dbReference type="Pfam" id="PF08448">
    <property type="entry name" value="PAS_4"/>
    <property type="match status" value="1"/>
</dbReference>
<dbReference type="InterPro" id="IPR035965">
    <property type="entry name" value="PAS-like_dom_sf"/>
</dbReference>
<dbReference type="Proteomes" id="UP001607157">
    <property type="component" value="Unassembled WGS sequence"/>
</dbReference>
<dbReference type="PRINTS" id="PR00344">
    <property type="entry name" value="BCTRLSENSOR"/>
</dbReference>
<dbReference type="PROSITE" id="PS50112">
    <property type="entry name" value="PAS"/>
    <property type="match status" value="1"/>
</dbReference>
<dbReference type="CDD" id="cd17546">
    <property type="entry name" value="REC_hyHK_CKI1_RcsC-like"/>
    <property type="match status" value="1"/>
</dbReference>
<organism evidence="10 11">
    <name type="scientific">Roseovarius aquimarinus</name>
    <dbReference type="NCBI Taxonomy" id="1229156"/>
    <lineage>
        <taxon>Bacteria</taxon>
        <taxon>Pseudomonadati</taxon>
        <taxon>Pseudomonadota</taxon>
        <taxon>Alphaproteobacteria</taxon>
        <taxon>Rhodobacterales</taxon>
        <taxon>Roseobacteraceae</taxon>
        <taxon>Roseovarius</taxon>
    </lineage>
</organism>
<evidence type="ECO:0000256" key="1">
    <source>
        <dbReference type="ARBA" id="ARBA00000085"/>
    </source>
</evidence>
<dbReference type="PROSITE" id="PS50110">
    <property type="entry name" value="RESPONSE_REGULATORY"/>
    <property type="match status" value="1"/>
</dbReference>
<dbReference type="InterPro" id="IPR004358">
    <property type="entry name" value="Sig_transdc_His_kin-like_C"/>
</dbReference>
<dbReference type="GO" id="GO:0005524">
    <property type="term" value="F:ATP binding"/>
    <property type="evidence" value="ECO:0007669"/>
    <property type="project" value="UniProtKB-KW"/>
</dbReference>
<dbReference type="InterPro" id="IPR005467">
    <property type="entry name" value="His_kinase_dom"/>
</dbReference>
<sequence>MKIDDPKLEAVLEFIRDSPDPVAVFDGEGRLIFENAALERLGCTASLVGYLAGNEGSDTLAMGLKRSKQTPFAFLDGERRLKGQIRRINTATGLAVAAVRIQQTATMADLTKLRRSQSAAGYNAFERQAVSERFSAFFENAQAGMGVLNGMGRFVLANPAMEKLLGRPEARIRGRTLEEMVDIGDRQGRLFTPGVGESHLAPDAAQPFDAIIPLGDGDIPVEISLTERMVSRRAEFFVVIRDMTESRRLKEVRELNAQLAAAQRVRDDFIRLMSHEMRTPLSTLVSAAETLQQQPGLDEETANRAHQIEEAARDALTQYSSILSLSRGSAHRASRLLPSDLIDRLLRQYAPTAERNKIRLEGAAYGAALKEVPVDPTAAFLIMTNLVSNALKHTPAGGEVRCEVRAKRDERILELSVRDSGTGVPEALRPHIFEPYRTGAGEMEIDVGLGVGLSLVKRAVDDAGGMIEMQSETDMGTTFIITLPFLEIEQQEQIKETARREGLDLAPMDRILVIDDDAVSREILTATLRSHGFDAEAVDDGAAAVELLSRPETEWPRMIFLDREMPGLNGADTARRIRGLQGERKPYICGLTAYLDDLTMTQLLEAGVDHVEEKPFSRVRIEQITGLSKARPPLGAHLSEDHRLMARSLLRRETAKLLDMMRRDLLIEAADVAQGLSRTLCVIRADEESRLMCGLATRLRQGVCPRAGVRRRIQALGDLI</sequence>
<name>A0ABW7I570_9RHOB</name>
<evidence type="ECO:0000256" key="6">
    <source>
        <dbReference type="PROSITE-ProRule" id="PRU00169"/>
    </source>
</evidence>
<feature type="domain" description="Response regulatory" evidence="8">
    <location>
        <begin position="510"/>
        <end position="629"/>
    </location>
</feature>
<dbReference type="Gene3D" id="3.30.450.20">
    <property type="entry name" value="PAS domain"/>
    <property type="match status" value="1"/>
</dbReference>
<evidence type="ECO:0000256" key="5">
    <source>
        <dbReference type="ARBA" id="ARBA00022777"/>
    </source>
</evidence>
<dbReference type="SUPFAM" id="SSF47384">
    <property type="entry name" value="Homodimeric domain of signal transducing histidine kinase"/>
    <property type="match status" value="1"/>
</dbReference>
<dbReference type="InterPro" id="IPR000014">
    <property type="entry name" value="PAS"/>
</dbReference>
<keyword evidence="10" id="KW-0067">ATP-binding</keyword>
<evidence type="ECO:0000259" key="8">
    <source>
        <dbReference type="PROSITE" id="PS50110"/>
    </source>
</evidence>
<evidence type="ECO:0000259" key="7">
    <source>
        <dbReference type="PROSITE" id="PS50109"/>
    </source>
</evidence>
<dbReference type="CDD" id="cd00082">
    <property type="entry name" value="HisKA"/>
    <property type="match status" value="1"/>
</dbReference>
<dbReference type="PROSITE" id="PS50109">
    <property type="entry name" value="HIS_KIN"/>
    <property type="match status" value="1"/>
</dbReference>
<comment type="caution">
    <text evidence="10">The sequence shown here is derived from an EMBL/GenBank/DDBJ whole genome shotgun (WGS) entry which is preliminary data.</text>
</comment>
<keyword evidence="4" id="KW-0808">Transferase</keyword>
<dbReference type="InterPro" id="IPR003661">
    <property type="entry name" value="HisK_dim/P_dom"/>
</dbReference>
<dbReference type="RefSeq" id="WP_377167903.1">
    <property type="nucleotide sequence ID" value="NZ_JBHTJC010000001.1"/>
</dbReference>
<dbReference type="Pfam" id="PF00512">
    <property type="entry name" value="HisKA"/>
    <property type="match status" value="1"/>
</dbReference>
<keyword evidence="11" id="KW-1185">Reference proteome</keyword>
<evidence type="ECO:0000259" key="9">
    <source>
        <dbReference type="PROSITE" id="PS50112"/>
    </source>
</evidence>
<dbReference type="SMART" id="SM00387">
    <property type="entry name" value="HATPase_c"/>
    <property type="match status" value="1"/>
</dbReference>
<feature type="domain" description="Histidine kinase" evidence="7">
    <location>
        <begin position="272"/>
        <end position="487"/>
    </location>
</feature>
<dbReference type="PANTHER" id="PTHR43047">
    <property type="entry name" value="TWO-COMPONENT HISTIDINE PROTEIN KINASE"/>
    <property type="match status" value="1"/>
</dbReference>
<dbReference type="InterPro" id="IPR003594">
    <property type="entry name" value="HATPase_dom"/>
</dbReference>
<evidence type="ECO:0000256" key="3">
    <source>
        <dbReference type="ARBA" id="ARBA00022553"/>
    </source>
</evidence>